<name>A0AAD7BSS9_MYCRO</name>
<protein>
    <submittedName>
        <fullName evidence="2">Uncharacterized protein</fullName>
    </submittedName>
</protein>
<dbReference type="Proteomes" id="UP001221757">
    <property type="component" value="Unassembled WGS sequence"/>
</dbReference>
<feature type="compositionally biased region" description="Basic residues" evidence="1">
    <location>
        <begin position="301"/>
        <end position="316"/>
    </location>
</feature>
<dbReference type="Pfam" id="PF20414">
    <property type="entry name" value="DUF6698"/>
    <property type="match status" value="1"/>
</dbReference>
<gene>
    <name evidence="2" type="ORF">B0H17DRAFT_1109422</name>
</gene>
<keyword evidence="3" id="KW-1185">Reference proteome</keyword>
<sequence length="316" mass="35102">MGSRLSASSIPPLILTQLTPQFLDGLHGQRASIRHRLRTEALHSIADDVKDFATSTSRFDAFSELIGYTPATDNSEAFYGRFEVPILYDKWDGEIDLDHLFRGDMLLKVFASIIRGPQGAEGLFEGKSKLPQATCLQRIHKITCITPGAIVVAATLAIWLFSADTQLVQVGDETTIDYAARHRAYIRRIREGLRDKKAWAVGLMDYWNSIFFPNAEKSRDHGAAGNEQLVDDEEIDDIFAQASQVPSPPHNAAHGNEGNDDEADRRQTPPAPSQQSQPPCHSSSSPRQSSPRRTSSPPPRPPRRRAAGLRVNWRGR</sequence>
<evidence type="ECO:0000313" key="2">
    <source>
        <dbReference type="EMBL" id="KAJ7629893.1"/>
    </source>
</evidence>
<organism evidence="2 3">
    <name type="scientific">Mycena rosella</name>
    <name type="common">Pink bonnet</name>
    <name type="synonym">Agaricus rosellus</name>
    <dbReference type="NCBI Taxonomy" id="1033263"/>
    <lineage>
        <taxon>Eukaryota</taxon>
        <taxon>Fungi</taxon>
        <taxon>Dikarya</taxon>
        <taxon>Basidiomycota</taxon>
        <taxon>Agaricomycotina</taxon>
        <taxon>Agaricomycetes</taxon>
        <taxon>Agaricomycetidae</taxon>
        <taxon>Agaricales</taxon>
        <taxon>Marasmiineae</taxon>
        <taxon>Mycenaceae</taxon>
        <taxon>Mycena</taxon>
    </lineage>
</organism>
<dbReference type="InterPro" id="IPR046521">
    <property type="entry name" value="DUF6698"/>
</dbReference>
<accession>A0AAD7BSS9</accession>
<feature type="compositionally biased region" description="Low complexity" evidence="1">
    <location>
        <begin position="273"/>
        <end position="295"/>
    </location>
</feature>
<comment type="caution">
    <text evidence="2">The sequence shown here is derived from an EMBL/GenBank/DDBJ whole genome shotgun (WGS) entry which is preliminary data.</text>
</comment>
<evidence type="ECO:0000313" key="3">
    <source>
        <dbReference type="Proteomes" id="UP001221757"/>
    </source>
</evidence>
<reference evidence="2" key="1">
    <citation type="submission" date="2023-03" db="EMBL/GenBank/DDBJ databases">
        <title>Massive genome expansion in bonnet fungi (Mycena s.s.) driven by repeated elements and novel gene families across ecological guilds.</title>
        <authorList>
            <consortium name="Lawrence Berkeley National Laboratory"/>
            <person name="Harder C.B."/>
            <person name="Miyauchi S."/>
            <person name="Viragh M."/>
            <person name="Kuo A."/>
            <person name="Thoen E."/>
            <person name="Andreopoulos B."/>
            <person name="Lu D."/>
            <person name="Skrede I."/>
            <person name="Drula E."/>
            <person name="Henrissat B."/>
            <person name="Morin E."/>
            <person name="Kohler A."/>
            <person name="Barry K."/>
            <person name="LaButti K."/>
            <person name="Morin E."/>
            <person name="Salamov A."/>
            <person name="Lipzen A."/>
            <person name="Mereny Z."/>
            <person name="Hegedus B."/>
            <person name="Baldrian P."/>
            <person name="Stursova M."/>
            <person name="Weitz H."/>
            <person name="Taylor A."/>
            <person name="Grigoriev I.V."/>
            <person name="Nagy L.G."/>
            <person name="Martin F."/>
            <person name="Kauserud H."/>
        </authorList>
    </citation>
    <scope>NUCLEOTIDE SEQUENCE</scope>
    <source>
        <strain evidence="2">CBHHK067</strain>
    </source>
</reference>
<proteinExistence type="predicted"/>
<dbReference type="AlphaFoldDB" id="A0AAD7BSS9"/>
<evidence type="ECO:0000256" key="1">
    <source>
        <dbReference type="SAM" id="MobiDB-lite"/>
    </source>
</evidence>
<feature type="region of interest" description="Disordered" evidence="1">
    <location>
        <begin position="244"/>
        <end position="316"/>
    </location>
</feature>
<dbReference type="EMBL" id="JARKIE010000527">
    <property type="protein sequence ID" value="KAJ7629893.1"/>
    <property type="molecule type" value="Genomic_DNA"/>
</dbReference>